<organism evidence="2 3">
    <name type="scientific">Sphagnum jensenii</name>
    <dbReference type="NCBI Taxonomy" id="128206"/>
    <lineage>
        <taxon>Eukaryota</taxon>
        <taxon>Viridiplantae</taxon>
        <taxon>Streptophyta</taxon>
        <taxon>Embryophyta</taxon>
        <taxon>Bryophyta</taxon>
        <taxon>Sphagnophytina</taxon>
        <taxon>Sphagnopsida</taxon>
        <taxon>Sphagnales</taxon>
        <taxon>Sphagnaceae</taxon>
        <taxon>Sphagnum</taxon>
    </lineage>
</organism>
<name>A0ABP0VFU3_9BRYO</name>
<feature type="domain" description="DNA2/NAM7 helicase helicase" evidence="1">
    <location>
        <begin position="157"/>
        <end position="226"/>
    </location>
</feature>
<comment type="caution">
    <text evidence="2">The sequence shown here is derived from an EMBL/GenBank/DDBJ whole genome shotgun (WGS) entry which is preliminary data.</text>
</comment>
<evidence type="ECO:0000313" key="3">
    <source>
        <dbReference type="Proteomes" id="UP001497444"/>
    </source>
</evidence>
<dbReference type="Pfam" id="PF13086">
    <property type="entry name" value="AAA_11"/>
    <property type="match status" value="1"/>
</dbReference>
<accession>A0ABP0VFU3</accession>
<protein>
    <recommendedName>
        <fullName evidence="1">DNA2/NAM7 helicase helicase domain-containing protein</fullName>
    </recommendedName>
</protein>
<keyword evidence="3" id="KW-1185">Reference proteome</keyword>
<dbReference type="Proteomes" id="UP001497444">
    <property type="component" value="Unassembled WGS sequence"/>
</dbReference>
<dbReference type="InterPro" id="IPR041677">
    <property type="entry name" value="DNA2/NAM7_AAA_11"/>
</dbReference>
<proteinExistence type="predicted"/>
<sequence length="242" mass="25997">MRTVEHLSAVSSPSKAQRQRLEAVRGGVRSDLLLLESVQVDGSVLLHTSLVQTLTACRRNPLLAAERDRVAALLKRWYVVSVLQHRPACTIFYFPPSSTQERASEAGQSSLDVAGHARWQPARAGGRCACRPATCGSPTTSVAHSGRQLQQQPTLRHQILGMVSALLHRVSPSGTSADAHLPAPRLLLCAPSNAAVDELLLRLLAGIVDAAGGRRTPRLLRMGEPLEDCPPRCARPLSGVPN</sequence>
<evidence type="ECO:0000313" key="2">
    <source>
        <dbReference type="EMBL" id="CAK9253314.1"/>
    </source>
</evidence>
<gene>
    <name evidence="2" type="ORF">CSSPJE1EN1_LOCUS28692</name>
</gene>
<dbReference type="EMBL" id="CAXAQS010000813">
    <property type="protein sequence ID" value="CAK9253314.1"/>
    <property type="molecule type" value="Genomic_DNA"/>
</dbReference>
<evidence type="ECO:0000259" key="1">
    <source>
        <dbReference type="Pfam" id="PF13086"/>
    </source>
</evidence>
<reference evidence="2" key="1">
    <citation type="submission" date="2024-02" db="EMBL/GenBank/DDBJ databases">
        <authorList>
            <consortium name="ELIXIR-Norway"/>
            <consortium name="Elixir Norway"/>
        </authorList>
    </citation>
    <scope>NUCLEOTIDE SEQUENCE</scope>
</reference>